<dbReference type="EMBL" id="CP115965">
    <property type="protein sequence ID" value="WZX00044.1"/>
    <property type="molecule type" value="Genomic_DNA"/>
</dbReference>
<evidence type="ECO:0000313" key="1">
    <source>
        <dbReference type="EMBL" id="WZX00044.1"/>
    </source>
</evidence>
<evidence type="ECO:0000313" key="2">
    <source>
        <dbReference type="Proteomes" id="UP001434337"/>
    </source>
</evidence>
<gene>
    <name evidence="1" type="ORF">PCC79_07625</name>
</gene>
<dbReference type="SUPFAM" id="SSF69322">
    <property type="entry name" value="Tricorn protease domain 2"/>
    <property type="match status" value="1"/>
</dbReference>
<sequence length="378" mass="39931">MSSIGPRLVIAHDGGLLTLDATTGEIVADVAHPGFLRLNNAGDGRHVFVSDGDVFRLFDAGIQARAHGDHHHFYTSEIGLTGTTFDAPHAGHVVVHAGRTALFADGTGEIQVMDSRFAGDPLRVVEHHATTDPHHGVAMVLADGSLLTTQGTEDERRTVQVLRDGAVVAETTDCPGVHGEAAAAPTASGDVVALGCTNGPVVLRDGAWHKVAVPDAYARSGNLFVHEASSVVLGDYKVDPDADPVERPTRIALIDTRTNELDLVDLGSPYWFRSFARGSQGEALVLTYDGELKVLDEQGSVRHEVPVIAPWEEKARWQDPGPLVKAADGLAYVTDAAAHTVSVVDPSSGTVTATHQLPVTPVEMVVVTGHPETERPAG</sequence>
<accession>A0ABZ3CBA0</accession>
<dbReference type="Gene3D" id="2.130.10.10">
    <property type="entry name" value="YVTN repeat-like/Quinoprotein amine dehydrogenase"/>
    <property type="match status" value="1"/>
</dbReference>
<dbReference type="Proteomes" id="UP001434337">
    <property type="component" value="Chromosome"/>
</dbReference>
<organism evidence="1 2">
    <name type="scientific">Propioniciclava soli</name>
    <dbReference type="NCBI Taxonomy" id="2775081"/>
    <lineage>
        <taxon>Bacteria</taxon>
        <taxon>Bacillati</taxon>
        <taxon>Actinomycetota</taxon>
        <taxon>Actinomycetes</taxon>
        <taxon>Propionibacteriales</taxon>
        <taxon>Propionibacteriaceae</taxon>
        <taxon>Propioniciclava</taxon>
    </lineage>
</organism>
<keyword evidence="2" id="KW-1185">Reference proteome</keyword>
<protein>
    <recommendedName>
        <fullName evidence="3">PQQ-binding-like beta-propeller repeat protein</fullName>
    </recommendedName>
</protein>
<evidence type="ECO:0008006" key="3">
    <source>
        <dbReference type="Google" id="ProtNLM"/>
    </source>
</evidence>
<dbReference type="InterPro" id="IPR015943">
    <property type="entry name" value="WD40/YVTN_repeat-like_dom_sf"/>
</dbReference>
<proteinExistence type="predicted"/>
<reference evidence="1 2" key="1">
    <citation type="journal article" date="2023" name="Environ Microbiome">
        <title>A coral-associated actinobacterium mitigates coral bleaching under heat stress.</title>
        <authorList>
            <person name="Li J."/>
            <person name="Zou Y."/>
            <person name="Li Q."/>
            <person name="Zhang J."/>
            <person name="Bourne D.G."/>
            <person name="Lyu Y."/>
            <person name="Liu C."/>
            <person name="Zhang S."/>
        </authorList>
    </citation>
    <scope>NUCLEOTIDE SEQUENCE [LARGE SCALE GENOMIC DNA]</scope>
    <source>
        <strain evidence="1 2">SCSIO 13291</strain>
    </source>
</reference>
<name>A0ABZ3CBA0_9ACTN</name>
<dbReference type="RefSeq" id="WP_342373455.1">
    <property type="nucleotide sequence ID" value="NZ_CP115965.1"/>
</dbReference>